<dbReference type="AlphaFoldDB" id="A0A7E4VFN4"/>
<evidence type="ECO:0000313" key="3">
    <source>
        <dbReference type="WBParaSite" id="Pan_g1964.t1"/>
    </source>
</evidence>
<sequence>MVLILATNKKTHRQSSTLALVAALRIRRGKQCLKRLKPPQPHALAGATPRGNRPGALDDGAHPPPGRILP</sequence>
<organism evidence="2 3">
    <name type="scientific">Panagrellus redivivus</name>
    <name type="common">Microworm</name>
    <dbReference type="NCBI Taxonomy" id="6233"/>
    <lineage>
        <taxon>Eukaryota</taxon>
        <taxon>Metazoa</taxon>
        <taxon>Ecdysozoa</taxon>
        <taxon>Nematoda</taxon>
        <taxon>Chromadorea</taxon>
        <taxon>Rhabditida</taxon>
        <taxon>Tylenchina</taxon>
        <taxon>Panagrolaimomorpha</taxon>
        <taxon>Panagrolaimoidea</taxon>
        <taxon>Panagrolaimidae</taxon>
        <taxon>Panagrellus</taxon>
    </lineage>
</organism>
<keyword evidence="2" id="KW-1185">Reference proteome</keyword>
<name>A0A7E4VFN4_PANRE</name>
<feature type="region of interest" description="Disordered" evidence="1">
    <location>
        <begin position="33"/>
        <end position="70"/>
    </location>
</feature>
<reference evidence="2" key="1">
    <citation type="journal article" date="2013" name="Genetics">
        <title>The draft genome and transcriptome of Panagrellus redivivus are shaped by the harsh demands of a free-living lifestyle.</title>
        <authorList>
            <person name="Srinivasan J."/>
            <person name="Dillman A.R."/>
            <person name="Macchietto M.G."/>
            <person name="Heikkinen L."/>
            <person name="Lakso M."/>
            <person name="Fracchia K.M."/>
            <person name="Antoshechkin I."/>
            <person name="Mortazavi A."/>
            <person name="Wong G."/>
            <person name="Sternberg P.W."/>
        </authorList>
    </citation>
    <scope>NUCLEOTIDE SEQUENCE [LARGE SCALE GENOMIC DNA]</scope>
    <source>
        <strain evidence="2">MT8872</strain>
    </source>
</reference>
<dbReference type="Proteomes" id="UP000492821">
    <property type="component" value="Unassembled WGS sequence"/>
</dbReference>
<reference evidence="3" key="2">
    <citation type="submission" date="2020-10" db="UniProtKB">
        <authorList>
            <consortium name="WormBaseParasite"/>
        </authorList>
    </citation>
    <scope>IDENTIFICATION</scope>
</reference>
<accession>A0A7E4VFN4</accession>
<protein>
    <submittedName>
        <fullName evidence="3">Uncharacterized protein</fullName>
    </submittedName>
</protein>
<dbReference type="WBParaSite" id="Pan_g1964.t1">
    <property type="protein sequence ID" value="Pan_g1964.t1"/>
    <property type="gene ID" value="Pan_g1964"/>
</dbReference>
<evidence type="ECO:0000256" key="1">
    <source>
        <dbReference type="SAM" id="MobiDB-lite"/>
    </source>
</evidence>
<evidence type="ECO:0000313" key="2">
    <source>
        <dbReference type="Proteomes" id="UP000492821"/>
    </source>
</evidence>
<proteinExistence type="predicted"/>